<feature type="compositionally biased region" description="Polar residues" evidence="13">
    <location>
        <begin position="590"/>
        <end position="608"/>
    </location>
</feature>
<comment type="caution">
    <text evidence="16">The sequence shown here is derived from an EMBL/GenBank/DDBJ whole genome shotgun (WGS) entry which is preliminary data.</text>
</comment>
<evidence type="ECO:0000256" key="5">
    <source>
        <dbReference type="ARBA" id="ARBA00022741"/>
    </source>
</evidence>
<evidence type="ECO:0000256" key="2">
    <source>
        <dbReference type="ARBA" id="ARBA00012202"/>
    </source>
</evidence>
<comment type="catalytic activity">
    <reaction evidence="11">
        <text>GTP = 3',5'-cyclic GMP + diphosphate</text>
        <dbReference type="Rhea" id="RHEA:13665"/>
        <dbReference type="ChEBI" id="CHEBI:33019"/>
        <dbReference type="ChEBI" id="CHEBI:37565"/>
        <dbReference type="ChEBI" id="CHEBI:57746"/>
        <dbReference type="EC" id="4.6.1.2"/>
    </reaction>
</comment>
<keyword evidence="6" id="KW-1133">Transmembrane helix</keyword>
<dbReference type="PROSITE" id="PS50011">
    <property type="entry name" value="PROTEIN_KINASE_DOM"/>
    <property type="match status" value="1"/>
</dbReference>
<keyword evidence="12" id="KW-0175">Coiled coil</keyword>
<dbReference type="PANTHER" id="PTHR11920:SF335">
    <property type="entry name" value="GUANYLATE CYCLASE"/>
    <property type="match status" value="1"/>
</dbReference>
<dbReference type="GO" id="GO:0005886">
    <property type="term" value="C:plasma membrane"/>
    <property type="evidence" value="ECO:0007669"/>
    <property type="project" value="TreeGrafter"/>
</dbReference>
<evidence type="ECO:0000259" key="15">
    <source>
        <dbReference type="PROSITE" id="PS50125"/>
    </source>
</evidence>
<comment type="subcellular location">
    <subcellularLocation>
        <location evidence="1">Membrane</location>
        <topology evidence="1">Single-pass type I membrane protein</topology>
    </subcellularLocation>
</comment>
<reference evidence="16" key="1">
    <citation type="submission" date="2021-04" db="EMBL/GenBank/DDBJ databases">
        <authorList>
            <consortium name="Molecular Ecology Group"/>
        </authorList>
    </citation>
    <scope>NUCLEOTIDE SEQUENCE</scope>
</reference>
<dbReference type="InterPro" id="IPR011645">
    <property type="entry name" value="HNOB_dom_associated"/>
</dbReference>
<dbReference type="GO" id="GO:0004383">
    <property type="term" value="F:guanylate cyclase activity"/>
    <property type="evidence" value="ECO:0007669"/>
    <property type="project" value="UniProtKB-EC"/>
</dbReference>
<dbReference type="GO" id="GO:0004016">
    <property type="term" value="F:adenylate cyclase activity"/>
    <property type="evidence" value="ECO:0007669"/>
    <property type="project" value="TreeGrafter"/>
</dbReference>
<dbReference type="EC" id="4.6.1.2" evidence="2 11"/>
<dbReference type="InterPro" id="IPR001054">
    <property type="entry name" value="A/G_cyclase"/>
</dbReference>
<evidence type="ECO:0000256" key="8">
    <source>
        <dbReference type="ARBA" id="ARBA00023239"/>
    </source>
</evidence>
<dbReference type="Proteomes" id="UP000678393">
    <property type="component" value="Unassembled WGS sequence"/>
</dbReference>
<dbReference type="PROSITE" id="PS50125">
    <property type="entry name" value="GUANYLATE_CYCLASE_2"/>
    <property type="match status" value="2"/>
</dbReference>
<dbReference type="InterPro" id="IPR029787">
    <property type="entry name" value="Nucleotide_cyclase"/>
</dbReference>
<organism evidence="16 17">
    <name type="scientific">Candidula unifasciata</name>
    <dbReference type="NCBI Taxonomy" id="100452"/>
    <lineage>
        <taxon>Eukaryota</taxon>
        <taxon>Metazoa</taxon>
        <taxon>Spiralia</taxon>
        <taxon>Lophotrochozoa</taxon>
        <taxon>Mollusca</taxon>
        <taxon>Gastropoda</taxon>
        <taxon>Heterobranchia</taxon>
        <taxon>Euthyneura</taxon>
        <taxon>Panpulmonata</taxon>
        <taxon>Eupulmonata</taxon>
        <taxon>Stylommatophora</taxon>
        <taxon>Helicina</taxon>
        <taxon>Helicoidea</taxon>
        <taxon>Geomitridae</taxon>
        <taxon>Candidula</taxon>
    </lineage>
</organism>
<comment type="similarity">
    <text evidence="10">Belongs to the adenylyl cyclase class-4/guanylyl cyclase family.</text>
</comment>
<dbReference type="AlphaFoldDB" id="A0A8S4AD66"/>
<keyword evidence="9 11" id="KW-0141">cGMP biosynthesis</keyword>
<evidence type="ECO:0000256" key="13">
    <source>
        <dbReference type="SAM" id="MobiDB-lite"/>
    </source>
</evidence>
<dbReference type="InterPro" id="IPR050401">
    <property type="entry name" value="Cyclic_nucleotide_synthase"/>
</dbReference>
<sequence length="608" mass="68919">WWKNERMLYETLWKIKYTDLNFNIVRGPLSQMCISGITGSQKSLNDCDDNRSESSTGNMSSNNSTFKHDNMVMISQMFTTVAKVNGDLVAVRKVHKKSIKEDKFLLKEMKLMKSLKHTNLATFHGACTETPNICVLWEYCSKGSLEDILHNTDIKLEAMFQFSIALDICTGLNYLHSSELEVHGRLKTTNCVIDSRWVAKLTDYGLKRFKKGEKSSDEIGEDKYYTDLFWTAPELLRPILQHEKVIPTKEADIFSLGVVLKQLLCKNFAYNEELAHQTPKEIIMKIANPGSGPVVRPHIIEEFPEHHIIMMSFVHLIKACWAEEPSQRPTIKKVLRKMKRMSPLKSSGVLDNMLSLMERYSNRLEDLVSERTLQLEEEKRKTDTLLYRMLPRKVADDLKIGHHVQAEAFTDVTIYFSDIVGFTTLASESTPMEVVEMLNLLYSQFDDIIQMFNVYKVSLNSGPVVAGVVGNTMPRYCLFGNTVNLASRMESQGLPQKIQVSFFTHEILKMNPDFIMEERGVVEVKGKGKMPTYWLIGRKSSQAVNQENNDNLNQSSPAISSEKEVDGGDGDVTKHRTARTPDNVAGNSEMLDNNSGVTDSTSCKAVSC</sequence>
<keyword evidence="7" id="KW-0472">Membrane</keyword>
<evidence type="ECO:0000256" key="7">
    <source>
        <dbReference type="ARBA" id="ARBA00023136"/>
    </source>
</evidence>
<dbReference type="SUPFAM" id="SSF55073">
    <property type="entry name" value="Nucleotide cyclase"/>
    <property type="match status" value="1"/>
</dbReference>
<dbReference type="CDD" id="cd07302">
    <property type="entry name" value="CHD"/>
    <property type="match status" value="1"/>
</dbReference>
<dbReference type="EMBL" id="CAJHNH020008477">
    <property type="protein sequence ID" value="CAG5136001.1"/>
    <property type="molecule type" value="Genomic_DNA"/>
</dbReference>
<feature type="domain" description="Guanylate cyclase" evidence="15">
    <location>
        <begin position="456"/>
        <end position="490"/>
    </location>
</feature>
<proteinExistence type="inferred from homology"/>
<keyword evidence="3" id="KW-0812">Transmembrane</keyword>
<feature type="non-terminal residue" evidence="16">
    <location>
        <position position="608"/>
    </location>
</feature>
<evidence type="ECO:0000256" key="11">
    <source>
        <dbReference type="RuleBase" id="RU003431"/>
    </source>
</evidence>
<dbReference type="GO" id="GO:0005524">
    <property type="term" value="F:ATP binding"/>
    <property type="evidence" value="ECO:0007669"/>
    <property type="project" value="InterPro"/>
</dbReference>
<feature type="domain" description="Protein kinase" evidence="14">
    <location>
        <begin position="50"/>
        <end position="341"/>
    </location>
</feature>
<dbReference type="Pfam" id="PF07701">
    <property type="entry name" value="HNOBA"/>
    <property type="match status" value="1"/>
</dbReference>
<evidence type="ECO:0000256" key="6">
    <source>
        <dbReference type="ARBA" id="ARBA00022989"/>
    </source>
</evidence>
<evidence type="ECO:0000313" key="16">
    <source>
        <dbReference type="EMBL" id="CAG5136001.1"/>
    </source>
</evidence>
<gene>
    <name evidence="16" type="ORF">CUNI_LOCUS21559</name>
</gene>
<feature type="compositionally biased region" description="Low complexity" evidence="13">
    <location>
        <begin position="53"/>
        <end position="64"/>
    </location>
</feature>
<dbReference type="Gene3D" id="1.10.510.10">
    <property type="entry name" value="Transferase(Phosphotransferase) domain 1"/>
    <property type="match status" value="1"/>
</dbReference>
<evidence type="ECO:0000256" key="4">
    <source>
        <dbReference type="ARBA" id="ARBA00022729"/>
    </source>
</evidence>
<keyword evidence="5" id="KW-0547">Nucleotide-binding</keyword>
<evidence type="ECO:0000256" key="1">
    <source>
        <dbReference type="ARBA" id="ARBA00004479"/>
    </source>
</evidence>
<dbReference type="SUPFAM" id="SSF56112">
    <property type="entry name" value="Protein kinase-like (PK-like)"/>
    <property type="match status" value="1"/>
</dbReference>
<keyword evidence="8 10" id="KW-0456">Lyase</keyword>
<dbReference type="GO" id="GO:0001653">
    <property type="term" value="F:peptide receptor activity"/>
    <property type="evidence" value="ECO:0007669"/>
    <property type="project" value="TreeGrafter"/>
</dbReference>
<keyword evidence="17" id="KW-1185">Reference proteome</keyword>
<dbReference type="Gene3D" id="3.30.70.1230">
    <property type="entry name" value="Nucleotide cyclase"/>
    <property type="match status" value="2"/>
</dbReference>
<name>A0A8S4AD66_9EUPU</name>
<dbReference type="PROSITE" id="PS00452">
    <property type="entry name" value="GUANYLATE_CYCLASE_1"/>
    <property type="match status" value="1"/>
</dbReference>
<dbReference type="InterPro" id="IPR011009">
    <property type="entry name" value="Kinase-like_dom_sf"/>
</dbReference>
<dbReference type="PANTHER" id="PTHR11920">
    <property type="entry name" value="GUANYLYL CYCLASE"/>
    <property type="match status" value="1"/>
</dbReference>
<feature type="coiled-coil region" evidence="12">
    <location>
        <begin position="350"/>
        <end position="377"/>
    </location>
</feature>
<feature type="region of interest" description="Disordered" evidence="13">
    <location>
        <begin position="43"/>
        <end position="64"/>
    </location>
</feature>
<feature type="compositionally biased region" description="Polar residues" evidence="13">
    <location>
        <begin position="547"/>
        <end position="559"/>
    </location>
</feature>
<evidence type="ECO:0000313" key="17">
    <source>
        <dbReference type="Proteomes" id="UP000678393"/>
    </source>
</evidence>
<dbReference type="Pfam" id="PF00069">
    <property type="entry name" value="Pkinase"/>
    <property type="match status" value="1"/>
</dbReference>
<keyword evidence="4" id="KW-0732">Signal</keyword>
<accession>A0A8S4AD66</accession>
<evidence type="ECO:0000256" key="12">
    <source>
        <dbReference type="SAM" id="Coils"/>
    </source>
</evidence>
<dbReference type="SMART" id="SM00044">
    <property type="entry name" value="CYCc"/>
    <property type="match status" value="1"/>
</dbReference>
<dbReference type="InterPro" id="IPR018297">
    <property type="entry name" value="A/G_cyclase_CS"/>
</dbReference>
<feature type="compositionally biased region" description="Basic and acidic residues" evidence="13">
    <location>
        <begin position="561"/>
        <end position="574"/>
    </location>
</feature>
<dbReference type="GO" id="GO:0035556">
    <property type="term" value="P:intracellular signal transduction"/>
    <property type="evidence" value="ECO:0007669"/>
    <property type="project" value="InterPro"/>
</dbReference>
<dbReference type="GO" id="GO:0007168">
    <property type="term" value="P:receptor guanylyl cyclase signaling pathway"/>
    <property type="evidence" value="ECO:0007669"/>
    <property type="project" value="TreeGrafter"/>
</dbReference>
<dbReference type="OrthoDB" id="1890790at2759"/>
<dbReference type="Pfam" id="PF00211">
    <property type="entry name" value="Guanylate_cyc"/>
    <property type="match status" value="1"/>
</dbReference>
<evidence type="ECO:0000256" key="3">
    <source>
        <dbReference type="ARBA" id="ARBA00022692"/>
    </source>
</evidence>
<dbReference type="GO" id="GO:0004672">
    <property type="term" value="F:protein kinase activity"/>
    <property type="evidence" value="ECO:0007669"/>
    <property type="project" value="InterPro"/>
</dbReference>
<evidence type="ECO:0000259" key="14">
    <source>
        <dbReference type="PROSITE" id="PS50011"/>
    </source>
</evidence>
<feature type="region of interest" description="Disordered" evidence="13">
    <location>
        <begin position="547"/>
        <end position="608"/>
    </location>
</feature>
<evidence type="ECO:0000256" key="9">
    <source>
        <dbReference type="ARBA" id="ARBA00023293"/>
    </source>
</evidence>
<protein>
    <recommendedName>
        <fullName evidence="2 11">Guanylate cyclase</fullName>
        <ecNumber evidence="2 11">4.6.1.2</ecNumber>
    </recommendedName>
</protein>
<feature type="domain" description="Guanylate cyclase" evidence="15">
    <location>
        <begin position="413"/>
        <end position="455"/>
    </location>
</feature>
<evidence type="ECO:0000256" key="10">
    <source>
        <dbReference type="RuleBase" id="RU000405"/>
    </source>
</evidence>
<dbReference type="InterPro" id="IPR000719">
    <property type="entry name" value="Prot_kinase_dom"/>
</dbReference>